<feature type="transmembrane region" description="Helical" evidence="1">
    <location>
        <begin position="52"/>
        <end position="72"/>
    </location>
</feature>
<comment type="caution">
    <text evidence="2">The sequence shown here is derived from an EMBL/GenBank/DDBJ whole genome shotgun (WGS) entry which is preliminary data.</text>
</comment>
<dbReference type="EMBL" id="DVKS01000098">
    <property type="protein sequence ID" value="HIT41614.1"/>
    <property type="molecule type" value="Genomic_DNA"/>
</dbReference>
<protein>
    <recommendedName>
        <fullName evidence="4">DUF4367 domain-containing protein</fullName>
    </recommendedName>
</protein>
<accession>A0A9D1GK69</accession>
<organism evidence="2 3">
    <name type="scientific">Candidatus Caccovicinus merdipullorum</name>
    <dbReference type="NCBI Taxonomy" id="2840724"/>
    <lineage>
        <taxon>Bacteria</taxon>
        <taxon>Bacillati</taxon>
        <taxon>Bacillota</taxon>
        <taxon>Clostridia</taxon>
        <taxon>Eubacteriales</taxon>
        <taxon>Candidatus Caccovicinus</taxon>
    </lineage>
</organism>
<reference evidence="2" key="2">
    <citation type="journal article" date="2021" name="PeerJ">
        <title>Extensive microbial diversity within the chicken gut microbiome revealed by metagenomics and culture.</title>
        <authorList>
            <person name="Gilroy R."/>
            <person name="Ravi A."/>
            <person name="Getino M."/>
            <person name="Pursley I."/>
            <person name="Horton D.L."/>
            <person name="Alikhan N.F."/>
            <person name="Baker D."/>
            <person name="Gharbi K."/>
            <person name="Hall N."/>
            <person name="Watson M."/>
            <person name="Adriaenssens E.M."/>
            <person name="Foster-Nyarko E."/>
            <person name="Jarju S."/>
            <person name="Secka A."/>
            <person name="Antonio M."/>
            <person name="Oren A."/>
            <person name="Chaudhuri R.R."/>
            <person name="La Ragione R."/>
            <person name="Hildebrand F."/>
            <person name="Pallen M.J."/>
        </authorList>
    </citation>
    <scope>NUCLEOTIDE SEQUENCE</scope>
    <source>
        <strain evidence="2">CHK123-3438</strain>
    </source>
</reference>
<evidence type="ECO:0008006" key="4">
    <source>
        <dbReference type="Google" id="ProtNLM"/>
    </source>
</evidence>
<keyword evidence="1" id="KW-1133">Transmembrane helix</keyword>
<dbReference type="AlphaFoldDB" id="A0A9D1GK69"/>
<dbReference type="Proteomes" id="UP000886860">
    <property type="component" value="Unassembled WGS sequence"/>
</dbReference>
<sequence length="258" mass="28339">MRADWEEEIRQVITEAVSDAAFPEEDSRRMLDRIHSSVGERRRTMRLTKKQTGLAVAAALVVLGSITAVGAGRIASLSSSVSLNAAVASYEELKKQGETSLGQEPKIAEQFSGGQSFERGFVTMIDAADENGQLVGSYPEVSAEYSGAEELMFSVSKPLEGTENPSAQVLEAYQGIAISGSSDEYLFLPPDAEPSEEDKKLEEEGKLYISYGTDEEERRTFKSVSWMEDGLRYQLYTYGDVTLEDLTAFAKEVIDNGR</sequence>
<evidence type="ECO:0000256" key="1">
    <source>
        <dbReference type="SAM" id="Phobius"/>
    </source>
</evidence>
<gene>
    <name evidence="2" type="ORF">IAB60_05880</name>
</gene>
<evidence type="ECO:0000313" key="3">
    <source>
        <dbReference type="Proteomes" id="UP000886860"/>
    </source>
</evidence>
<keyword evidence="1" id="KW-0472">Membrane</keyword>
<name>A0A9D1GK69_9FIRM</name>
<evidence type="ECO:0000313" key="2">
    <source>
        <dbReference type="EMBL" id="HIT41614.1"/>
    </source>
</evidence>
<proteinExistence type="predicted"/>
<reference evidence="2" key="1">
    <citation type="submission" date="2020-10" db="EMBL/GenBank/DDBJ databases">
        <authorList>
            <person name="Gilroy R."/>
        </authorList>
    </citation>
    <scope>NUCLEOTIDE SEQUENCE</scope>
    <source>
        <strain evidence="2">CHK123-3438</strain>
    </source>
</reference>
<keyword evidence="1" id="KW-0812">Transmembrane</keyword>